<dbReference type="SUPFAM" id="SSF52980">
    <property type="entry name" value="Restriction endonuclease-like"/>
    <property type="match status" value="1"/>
</dbReference>
<evidence type="ECO:0000256" key="5">
    <source>
        <dbReference type="SAM" id="MobiDB-lite"/>
    </source>
</evidence>
<evidence type="ECO:0000256" key="1">
    <source>
        <dbReference type="ARBA" id="ARBA00022741"/>
    </source>
</evidence>
<protein>
    <recommendedName>
        <fullName evidence="6">ERCC4 domain-containing protein</fullName>
    </recommendedName>
</protein>
<dbReference type="GO" id="GO:0004518">
    <property type="term" value="F:nuclease activity"/>
    <property type="evidence" value="ECO:0007669"/>
    <property type="project" value="InterPro"/>
</dbReference>
<accession>A0A8C3XUP8</accession>
<dbReference type="InterPro" id="IPR011335">
    <property type="entry name" value="Restrct_endonuc-II-like"/>
</dbReference>
<dbReference type="PANTHER" id="PTHR14025:SF20">
    <property type="entry name" value="FANCONI ANEMIA GROUP M PROTEIN"/>
    <property type="match status" value="1"/>
</dbReference>
<sequence length="413" mass="46321">ELLASKSHLISPIPEQDEAYLADSFCVEEEEEESLRKSDSSEEEEVCVNFDLVMDERSASGRKQYFTRRRVKLNQAKTEQNCAVPLTKKRSRIIVLDDSSGDETNANNQRPVKTASPRTDYSHAHLPKSLLSDSPGQHKAPTRKNSIHQPLENKGQRLINLKASVSEVLDFHPESRGRGRLPSLAVASDDSLRGDGDFQAKLKRSLDHYLLGPLTPGHLALATRKASLCILVDSREISSGSEIISSLKAVHGVKVQVCSLGGCDYIVSNRMAVERRTQSELLNSMNRNKFTQRIQRLQSMFERICVIVEKDRTKAGETSRLFQRTKYYDAMLSALIRAGIRILFSSCQEESAHLLKDLALVEQRKNAAIHVPTEVKGAKQEALRFYLSIPNISYLAALNMCHGFDSVKKMVNR</sequence>
<dbReference type="CDD" id="cd20077">
    <property type="entry name" value="XPF_nuclease_FANCM"/>
    <property type="match status" value="1"/>
</dbReference>
<dbReference type="GO" id="GO:0036297">
    <property type="term" value="P:interstrand cross-link repair"/>
    <property type="evidence" value="ECO:0007669"/>
    <property type="project" value="TreeGrafter"/>
</dbReference>
<evidence type="ECO:0000313" key="7">
    <source>
        <dbReference type="Ensembl" id="ENSCSRP00000025417.1"/>
    </source>
</evidence>
<dbReference type="GO" id="GO:0005524">
    <property type="term" value="F:ATP binding"/>
    <property type="evidence" value="ECO:0007669"/>
    <property type="project" value="UniProtKB-KW"/>
</dbReference>
<dbReference type="Gene3D" id="3.40.50.10130">
    <property type="match status" value="1"/>
</dbReference>
<keyword evidence="1" id="KW-0547">Nucleotide-binding</keyword>
<keyword evidence="2" id="KW-0378">Hydrolase</keyword>
<dbReference type="InterPro" id="IPR047418">
    <property type="entry name" value="XPF_nuclease_FANCM"/>
</dbReference>
<organism evidence="7 8">
    <name type="scientific">Chelydra serpentina</name>
    <name type="common">Snapping turtle</name>
    <name type="synonym">Testudo serpentina</name>
    <dbReference type="NCBI Taxonomy" id="8475"/>
    <lineage>
        <taxon>Eukaryota</taxon>
        <taxon>Metazoa</taxon>
        <taxon>Chordata</taxon>
        <taxon>Craniata</taxon>
        <taxon>Vertebrata</taxon>
        <taxon>Euteleostomi</taxon>
        <taxon>Archelosauria</taxon>
        <taxon>Testudinata</taxon>
        <taxon>Testudines</taxon>
        <taxon>Cryptodira</taxon>
        <taxon>Durocryptodira</taxon>
        <taxon>Americhelydia</taxon>
        <taxon>Chelydroidea</taxon>
        <taxon>Chelydridae</taxon>
        <taxon>Chelydra</taxon>
    </lineage>
</organism>
<reference evidence="7" key="2">
    <citation type="submission" date="2025-09" db="UniProtKB">
        <authorList>
            <consortium name="Ensembl"/>
        </authorList>
    </citation>
    <scope>IDENTIFICATION</scope>
</reference>
<dbReference type="AlphaFoldDB" id="A0A8C3XUP8"/>
<dbReference type="GO" id="GO:0043138">
    <property type="term" value="F:3'-5' DNA helicase activity"/>
    <property type="evidence" value="ECO:0007669"/>
    <property type="project" value="TreeGrafter"/>
</dbReference>
<keyword evidence="3" id="KW-0347">Helicase</keyword>
<feature type="region of interest" description="Disordered" evidence="5">
    <location>
        <begin position="97"/>
        <end position="154"/>
    </location>
</feature>
<dbReference type="Pfam" id="PF02732">
    <property type="entry name" value="ERCC4"/>
    <property type="match status" value="1"/>
</dbReference>
<evidence type="ECO:0000259" key="6">
    <source>
        <dbReference type="SMART" id="SM00891"/>
    </source>
</evidence>
<dbReference type="PANTHER" id="PTHR14025">
    <property type="entry name" value="FANCONI ANEMIA GROUP M FANCM FAMILY MEMBER"/>
    <property type="match status" value="1"/>
</dbReference>
<dbReference type="SMART" id="SM00891">
    <property type="entry name" value="ERCC4"/>
    <property type="match status" value="1"/>
</dbReference>
<dbReference type="GO" id="GO:0016787">
    <property type="term" value="F:hydrolase activity"/>
    <property type="evidence" value="ECO:0007669"/>
    <property type="project" value="UniProtKB-KW"/>
</dbReference>
<dbReference type="Gene3D" id="1.10.150.20">
    <property type="entry name" value="5' to 3' exonuclease, C-terminal subdomain"/>
    <property type="match status" value="1"/>
</dbReference>
<evidence type="ECO:0000256" key="2">
    <source>
        <dbReference type="ARBA" id="ARBA00022801"/>
    </source>
</evidence>
<dbReference type="InterPro" id="IPR006166">
    <property type="entry name" value="ERCC4_domain"/>
</dbReference>
<keyword evidence="8" id="KW-1185">Reference proteome</keyword>
<dbReference type="GO" id="GO:0045003">
    <property type="term" value="P:double-strand break repair via synthesis-dependent strand annealing"/>
    <property type="evidence" value="ECO:0007669"/>
    <property type="project" value="TreeGrafter"/>
</dbReference>
<feature type="domain" description="ERCC4" evidence="6">
    <location>
        <begin position="229"/>
        <end position="312"/>
    </location>
</feature>
<feature type="compositionally biased region" description="Polar residues" evidence="5">
    <location>
        <begin position="102"/>
        <end position="119"/>
    </location>
</feature>
<dbReference type="GO" id="GO:0000400">
    <property type="term" value="F:four-way junction DNA binding"/>
    <property type="evidence" value="ECO:0007669"/>
    <property type="project" value="TreeGrafter"/>
</dbReference>
<evidence type="ECO:0000256" key="3">
    <source>
        <dbReference type="ARBA" id="ARBA00022806"/>
    </source>
</evidence>
<dbReference type="Ensembl" id="ENSCSRT00000026489.1">
    <property type="protein sequence ID" value="ENSCSRP00000025417.1"/>
    <property type="gene ID" value="ENSCSRG00000019006.1"/>
</dbReference>
<name>A0A8C3XUP8_CHESE</name>
<proteinExistence type="predicted"/>
<keyword evidence="4" id="KW-0067">ATP-binding</keyword>
<evidence type="ECO:0000313" key="8">
    <source>
        <dbReference type="Proteomes" id="UP000694403"/>
    </source>
</evidence>
<evidence type="ECO:0000256" key="4">
    <source>
        <dbReference type="ARBA" id="ARBA00022840"/>
    </source>
</evidence>
<dbReference type="Proteomes" id="UP000694403">
    <property type="component" value="Unplaced"/>
</dbReference>
<dbReference type="GO" id="GO:0009378">
    <property type="term" value="F:four-way junction helicase activity"/>
    <property type="evidence" value="ECO:0007669"/>
    <property type="project" value="TreeGrafter"/>
</dbReference>
<reference evidence="7" key="1">
    <citation type="submission" date="2025-08" db="UniProtKB">
        <authorList>
            <consortium name="Ensembl"/>
        </authorList>
    </citation>
    <scope>IDENTIFICATION</scope>
</reference>